<proteinExistence type="inferred from homology"/>
<dbReference type="PANTHER" id="PTHR46131">
    <property type="entry name" value="SD08549P"/>
    <property type="match status" value="1"/>
</dbReference>
<dbReference type="SUPFAM" id="SSF103506">
    <property type="entry name" value="Mitochondrial carrier"/>
    <property type="match status" value="1"/>
</dbReference>
<evidence type="ECO:0000256" key="11">
    <source>
        <dbReference type="RuleBase" id="RU000488"/>
    </source>
</evidence>
<dbReference type="InterPro" id="IPR023395">
    <property type="entry name" value="MCP_dom_sf"/>
</dbReference>
<protein>
    <submittedName>
        <fullName evidence="12">Putative solute carrier family 25 member 51</fullName>
    </submittedName>
</protein>
<dbReference type="GO" id="GO:0005743">
    <property type="term" value="C:mitochondrial inner membrane"/>
    <property type="evidence" value="ECO:0007669"/>
    <property type="project" value="UniProtKB-SubCell"/>
</dbReference>
<dbReference type="Proteomes" id="UP000230750">
    <property type="component" value="Unassembled WGS sequence"/>
</dbReference>
<sequence length="289" mass="32772">MESSREDVTVPLMDHSPDWVEYACGGGAAFFNIIITFPLHKVIFRQQVFGISGNSAFMQVKKEGLSQLYRGVLPPLLQKTFSVSLMFGLYDQYSRILRSNCPFIPQSATLHAAAILSGTTEAILVPFERVQTILQDQRRANRFSNTIHAFRVLRMYGIGEYYRGLTAILLRNGPSNAVFFSLRGKVNSVLPEAKTSARKVRNDFVTGAVTGAFISTVWYPVNVVKSRMQSKIGGEFRSFVYTFKQIYKERNCRLRNMFLGVHLNYSRALISWGIINAAYEILKNCFMQD</sequence>
<feature type="repeat" description="Solcar" evidence="10">
    <location>
        <begin position="105"/>
        <end position="189"/>
    </location>
</feature>
<gene>
    <name evidence="12" type="ORF">BSL78_20156</name>
</gene>
<keyword evidence="6" id="KW-0999">Mitochondrion inner membrane</keyword>
<keyword evidence="13" id="KW-1185">Reference proteome</keyword>
<keyword evidence="3 11" id="KW-0813">Transport</keyword>
<dbReference type="PROSITE" id="PS50920">
    <property type="entry name" value="SOLCAR"/>
    <property type="match status" value="3"/>
</dbReference>
<evidence type="ECO:0000256" key="3">
    <source>
        <dbReference type="ARBA" id="ARBA00022448"/>
    </source>
</evidence>
<evidence type="ECO:0000256" key="6">
    <source>
        <dbReference type="ARBA" id="ARBA00022792"/>
    </source>
</evidence>
<evidence type="ECO:0000256" key="9">
    <source>
        <dbReference type="ARBA" id="ARBA00023136"/>
    </source>
</evidence>
<evidence type="ECO:0000256" key="7">
    <source>
        <dbReference type="ARBA" id="ARBA00022989"/>
    </source>
</evidence>
<dbReference type="EMBL" id="MRZV01000886">
    <property type="protein sequence ID" value="PIK42975.1"/>
    <property type="molecule type" value="Genomic_DNA"/>
</dbReference>
<accession>A0A2G8K4V6</accession>
<dbReference type="InterPro" id="IPR052465">
    <property type="entry name" value="Mito_NAD+_Carrier"/>
</dbReference>
<keyword evidence="5" id="KW-0677">Repeat</keyword>
<comment type="similarity">
    <text evidence="2 11">Belongs to the mitochondrial carrier (TC 2.A.29) family.</text>
</comment>
<keyword evidence="9 10" id="KW-0472">Membrane</keyword>
<organism evidence="12 13">
    <name type="scientific">Stichopus japonicus</name>
    <name type="common">Sea cucumber</name>
    <dbReference type="NCBI Taxonomy" id="307972"/>
    <lineage>
        <taxon>Eukaryota</taxon>
        <taxon>Metazoa</taxon>
        <taxon>Echinodermata</taxon>
        <taxon>Eleutherozoa</taxon>
        <taxon>Echinozoa</taxon>
        <taxon>Holothuroidea</taxon>
        <taxon>Aspidochirotacea</taxon>
        <taxon>Aspidochirotida</taxon>
        <taxon>Stichopodidae</taxon>
        <taxon>Apostichopus</taxon>
    </lineage>
</organism>
<keyword evidence="8" id="KW-0496">Mitochondrion</keyword>
<evidence type="ECO:0000256" key="1">
    <source>
        <dbReference type="ARBA" id="ARBA00004448"/>
    </source>
</evidence>
<dbReference type="Pfam" id="PF00153">
    <property type="entry name" value="Mito_carr"/>
    <property type="match status" value="3"/>
</dbReference>
<evidence type="ECO:0000256" key="2">
    <source>
        <dbReference type="ARBA" id="ARBA00006375"/>
    </source>
</evidence>
<dbReference type="AlphaFoldDB" id="A0A2G8K4V6"/>
<name>A0A2G8K4V6_STIJA</name>
<evidence type="ECO:0000256" key="4">
    <source>
        <dbReference type="ARBA" id="ARBA00022692"/>
    </source>
</evidence>
<evidence type="ECO:0000256" key="8">
    <source>
        <dbReference type="ARBA" id="ARBA00023128"/>
    </source>
</evidence>
<comment type="caution">
    <text evidence="12">The sequence shown here is derived from an EMBL/GenBank/DDBJ whole genome shotgun (WGS) entry which is preliminary data.</text>
</comment>
<dbReference type="OrthoDB" id="2139348at2759"/>
<reference evidence="12 13" key="1">
    <citation type="journal article" date="2017" name="PLoS Biol.">
        <title>The sea cucumber genome provides insights into morphological evolution and visceral regeneration.</title>
        <authorList>
            <person name="Zhang X."/>
            <person name="Sun L."/>
            <person name="Yuan J."/>
            <person name="Sun Y."/>
            <person name="Gao Y."/>
            <person name="Zhang L."/>
            <person name="Li S."/>
            <person name="Dai H."/>
            <person name="Hamel J.F."/>
            <person name="Liu C."/>
            <person name="Yu Y."/>
            <person name="Liu S."/>
            <person name="Lin W."/>
            <person name="Guo K."/>
            <person name="Jin S."/>
            <person name="Xu P."/>
            <person name="Storey K.B."/>
            <person name="Huan P."/>
            <person name="Zhang T."/>
            <person name="Zhou Y."/>
            <person name="Zhang J."/>
            <person name="Lin C."/>
            <person name="Li X."/>
            <person name="Xing L."/>
            <person name="Huo D."/>
            <person name="Sun M."/>
            <person name="Wang L."/>
            <person name="Mercier A."/>
            <person name="Li F."/>
            <person name="Yang H."/>
            <person name="Xiang J."/>
        </authorList>
    </citation>
    <scope>NUCLEOTIDE SEQUENCE [LARGE SCALE GENOMIC DNA]</scope>
    <source>
        <strain evidence="12">Shaxun</strain>
        <tissue evidence="12">Muscle</tissue>
    </source>
</reference>
<dbReference type="STRING" id="307972.A0A2G8K4V6"/>
<dbReference type="PANTHER" id="PTHR46131:SF1">
    <property type="entry name" value="SD08549P"/>
    <property type="match status" value="1"/>
</dbReference>
<dbReference type="InterPro" id="IPR018108">
    <property type="entry name" value="MCP_transmembrane"/>
</dbReference>
<keyword evidence="4 10" id="KW-0812">Transmembrane</keyword>
<dbReference type="GO" id="GO:0051724">
    <property type="term" value="F:NAD transmembrane transporter activity"/>
    <property type="evidence" value="ECO:0007669"/>
    <property type="project" value="TreeGrafter"/>
</dbReference>
<evidence type="ECO:0000313" key="12">
    <source>
        <dbReference type="EMBL" id="PIK42975.1"/>
    </source>
</evidence>
<dbReference type="Gene3D" id="1.50.40.10">
    <property type="entry name" value="Mitochondrial carrier domain"/>
    <property type="match status" value="1"/>
</dbReference>
<feature type="repeat" description="Solcar" evidence="10">
    <location>
        <begin position="198"/>
        <end position="285"/>
    </location>
</feature>
<evidence type="ECO:0000256" key="5">
    <source>
        <dbReference type="ARBA" id="ARBA00022737"/>
    </source>
</evidence>
<comment type="subcellular location">
    <subcellularLocation>
        <location evidence="1">Mitochondrion inner membrane</location>
        <topology evidence="1">Multi-pass membrane protein</topology>
    </subcellularLocation>
</comment>
<feature type="repeat" description="Solcar" evidence="10">
    <location>
        <begin position="16"/>
        <end position="96"/>
    </location>
</feature>
<evidence type="ECO:0000313" key="13">
    <source>
        <dbReference type="Proteomes" id="UP000230750"/>
    </source>
</evidence>
<keyword evidence="7" id="KW-1133">Transmembrane helix</keyword>
<evidence type="ECO:0000256" key="10">
    <source>
        <dbReference type="PROSITE-ProRule" id="PRU00282"/>
    </source>
</evidence>